<dbReference type="AlphaFoldDB" id="A0A0D7BI67"/>
<keyword evidence="4" id="KW-0999">Mitochondrion inner membrane</keyword>
<dbReference type="GO" id="GO:0046872">
    <property type="term" value="F:metal ion binding"/>
    <property type="evidence" value="ECO:0007669"/>
    <property type="project" value="InterPro"/>
</dbReference>
<comment type="similarity">
    <text evidence="9">Belongs to the peptidase M16 family. UQCRC2/QCR2 subfamily.</text>
</comment>
<keyword evidence="3" id="KW-0679">Respiratory chain</keyword>
<dbReference type="PANTHER" id="PTHR11851:SF209">
    <property type="entry name" value="CYTOCHROME B-C1 COMPLEX SUBUNIT 2, MITOCHONDRIAL"/>
    <property type="match status" value="1"/>
</dbReference>
<keyword evidence="12" id="KW-0378">Hydrolase</keyword>
<dbReference type="PANTHER" id="PTHR11851">
    <property type="entry name" value="METALLOPROTEASE"/>
    <property type="match status" value="1"/>
</dbReference>
<dbReference type="OrthoDB" id="6369905at2759"/>
<dbReference type="SUPFAM" id="SSF63411">
    <property type="entry name" value="LuxS/MPP-like metallohydrolase"/>
    <property type="match status" value="2"/>
</dbReference>
<evidence type="ECO:0000256" key="1">
    <source>
        <dbReference type="ARBA" id="ARBA00004443"/>
    </source>
</evidence>
<name>A0A0D7BI67_9AGAR</name>
<evidence type="ECO:0000256" key="5">
    <source>
        <dbReference type="ARBA" id="ARBA00022946"/>
    </source>
</evidence>
<reference evidence="12 13" key="1">
    <citation type="journal article" date="2015" name="Fungal Genet. Biol.">
        <title>Evolution of novel wood decay mechanisms in Agaricales revealed by the genome sequences of Fistulina hepatica and Cylindrobasidium torrendii.</title>
        <authorList>
            <person name="Floudas D."/>
            <person name="Held B.W."/>
            <person name="Riley R."/>
            <person name="Nagy L.G."/>
            <person name="Koehler G."/>
            <person name="Ransdell A.S."/>
            <person name="Younus H."/>
            <person name="Chow J."/>
            <person name="Chiniquy J."/>
            <person name="Lipzen A."/>
            <person name="Tritt A."/>
            <person name="Sun H."/>
            <person name="Haridas S."/>
            <person name="LaButti K."/>
            <person name="Ohm R.A."/>
            <person name="Kues U."/>
            <person name="Blanchette R.A."/>
            <person name="Grigoriev I.V."/>
            <person name="Minto R.E."/>
            <person name="Hibbett D.S."/>
        </authorList>
    </citation>
    <scope>NUCLEOTIDE SEQUENCE [LARGE SCALE GENOMIC DNA]</scope>
    <source>
        <strain evidence="12 13">FP15055 ss-10</strain>
    </source>
</reference>
<evidence type="ECO:0000313" key="12">
    <source>
        <dbReference type="EMBL" id="KIY69346.1"/>
    </source>
</evidence>
<dbReference type="Pfam" id="PF00675">
    <property type="entry name" value="Peptidase_M16"/>
    <property type="match status" value="1"/>
</dbReference>
<keyword evidence="13" id="KW-1185">Reference proteome</keyword>
<dbReference type="InterPro" id="IPR011765">
    <property type="entry name" value="Pept_M16_N"/>
</dbReference>
<evidence type="ECO:0000256" key="6">
    <source>
        <dbReference type="ARBA" id="ARBA00022982"/>
    </source>
</evidence>
<evidence type="ECO:0000256" key="9">
    <source>
        <dbReference type="ARBA" id="ARBA00038146"/>
    </source>
</evidence>
<evidence type="ECO:0000313" key="13">
    <source>
        <dbReference type="Proteomes" id="UP000054007"/>
    </source>
</evidence>
<evidence type="ECO:0000256" key="8">
    <source>
        <dbReference type="ARBA" id="ARBA00023136"/>
    </source>
</evidence>
<organism evidence="12 13">
    <name type="scientific">Cylindrobasidium torrendii FP15055 ss-10</name>
    <dbReference type="NCBI Taxonomy" id="1314674"/>
    <lineage>
        <taxon>Eukaryota</taxon>
        <taxon>Fungi</taxon>
        <taxon>Dikarya</taxon>
        <taxon>Basidiomycota</taxon>
        <taxon>Agaricomycotina</taxon>
        <taxon>Agaricomycetes</taxon>
        <taxon>Agaricomycetidae</taxon>
        <taxon>Agaricales</taxon>
        <taxon>Marasmiineae</taxon>
        <taxon>Physalacriaceae</taxon>
        <taxon>Cylindrobasidium</taxon>
    </lineage>
</organism>
<dbReference type="STRING" id="1314674.A0A0D7BI67"/>
<dbReference type="Gene3D" id="3.30.830.10">
    <property type="entry name" value="Metalloenzyme, LuxS/M16 peptidase-like"/>
    <property type="match status" value="2"/>
</dbReference>
<dbReference type="EMBL" id="KN880486">
    <property type="protein sequence ID" value="KIY69346.1"/>
    <property type="molecule type" value="Genomic_DNA"/>
</dbReference>
<keyword evidence="5" id="KW-0809">Transit peptide</keyword>
<proteinExistence type="inferred from homology"/>
<evidence type="ECO:0000256" key="4">
    <source>
        <dbReference type="ARBA" id="ARBA00022792"/>
    </source>
</evidence>
<sequence length="418" mass="43258">MFALKSSTRSAHRLARSFATVVDSAGYKVASFDANQPTSSVTFLVKGGSRFETKPGVAHALKNFAFKSSAGRSAIGSIREAELYGGVLSASLTREHLALTAEFLRGDEDFFVKLLTEFVQSPKFAPWEWAEYVTPVVEADTAAAAADPATTALELAHTLAFRNGLGASLFAPAHNDITSTDIAAFASSAFSDVAVLGTGIDQTTLSELVKKYSKKAPASSTVSSPASTYFGGETRVAAHGPDTVFIGFGATGSSSHNLAALSAYLSPEPHVKWSEGVSALASQIPEGTSVKPVYLPYSDAALVGFLIQGNDIKTAGSAVVAALKKAASGVSAEEFTRASAKARFAAASSIESREGFVNVLGSKVLATSEPSASAFLKPFDAVTSSSVSQAAASILKSKPTFIAIGDLATIPYADEIGL</sequence>
<accession>A0A0D7BI67</accession>
<keyword evidence="8" id="KW-0472">Membrane</keyword>
<dbReference type="GO" id="GO:0016787">
    <property type="term" value="F:hydrolase activity"/>
    <property type="evidence" value="ECO:0007669"/>
    <property type="project" value="UniProtKB-KW"/>
</dbReference>
<comment type="subcellular location">
    <subcellularLocation>
        <location evidence="1">Mitochondrion inner membrane</location>
        <topology evidence="1">Peripheral membrane protein</topology>
        <orientation evidence="1">Matrix side</orientation>
    </subcellularLocation>
</comment>
<evidence type="ECO:0000256" key="3">
    <source>
        <dbReference type="ARBA" id="ARBA00022660"/>
    </source>
</evidence>
<dbReference type="InterPro" id="IPR050361">
    <property type="entry name" value="MPP/UQCRC_Complex"/>
</dbReference>
<evidence type="ECO:0000256" key="10">
    <source>
        <dbReference type="ARBA" id="ARBA00040751"/>
    </source>
</evidence>
<dbReference type="FunFam" id="3.30.830.10:FF:000039">
    <property type="entry name" value="Ubiquinol-cytochrome c reductase core subunit 2"/>
    <property type="match status" value="1"/>
</dbReference>
<evidence type="ECO:0000259" key="11">
    <source>
        <dbReference type="Pfam" id="PF00675"/>
    </source>
</evidence>
<keyword evidence="7" id="KW-0496">Mitochondrion</keyword>
<evidence type="ECO:0000256" key="7">
    <source>
        <dbReference type="ARBA" id="ARBA00023128"/>
    </source>
</evidence>
<keyword evidence="6" id="KW-0249">Electron transport</keyword>
<dbReference type="GO" id="GO:0005743">
    <property type="term" value="C:mitochondrial inner membrane"/>
    <property type="evidence" value="ECO:0007669"/>
    <property type="project" value="UniProtKB-SubCell"/>
</dbReference>
<dbReference type="Proteomes" id="UP000054007">
    <property type="component" value="Unassembled WGS sequence"/>
</dbReference>
<evidence type="ECO:0000256" key="2">
    <source>
        <dbReference type="ARBA" id="ARBA00022448"/>
    </source>
</evidence>
<gene>
    <name evidence="12" type="ORF">CYLTODRAFT_489048</name>
</gene>
<keyword evidence="2" id="KW-0813">Transport</keyword>
<feature type="domain" description="Peptidase M16 N-terminal" evidence="11">
    <location>
        <begin position="29"/>
        <end position="172"/>
    </location>
</feature>
<dbReference type="InterPro" id="IPR011249">
    <property type="entry name" value="Metalloenz_LuxS/M16"/>
</dbReference>
<dbReference type="FunFam" id="3.30.830.10:FF:000021">
    <property type="entry name" value="Cytochrome b-c1 complex subunit 2"/>
    <property type="match status" value="1"/>
</dbReference>
<protein>
    <recommendedName>
        <fullName evidence="10">Cytochrome b-c1 complex subunit 2, mitochondrial</fullName>
    </recommendedName>
</protein>